<dbReference type="EMBL" id="FQUU01000011">
    <property type="protein sequence ID" value="SHF46067.1"/>
    <property type="molecule type" value="Genomic_DNA"/>
</dbReference>
<keyword evidence="1" id="KW-0732">Signal</keyword>
<proteinExistence type="predicted"/>
<dbReference type="RefSeq" id="WP_072835850.1">
    <property type="nucleotide sequence ID" value="NZ_FQUU01000011.1"/>
</dbReference>
<accession>A0A1M5BUW1</accession>
<gene>
    <name evidence="2" type="ORF">SAMN02745131_02682</name>
</gene>
<evidence type="ECO:0000313" key="2">
    <source>
        <dbReference type="EMBL" id="SHF46067.1"/>
    </source>
</evidence>
<dbReference type="AlphaFoldDB" id="A0A1M5BUW1"/>
<organism evidence="2 3">
    <name type="scientific">Flavisolibacter ginsengisoli DSM 18119</name>
    <dbReference type="NCBI Taxonomy" id="1121884"/>
    <lineage>
        <taxon>Bacteria</taxon>
        <taxon>Pseudomonadati</taxon>
        <taxon>Bacteroidota</taxon>
        <taxon>Chitinophagia</taxon>
        <taxon>Chitinophagales</taxon>
        <taxon>Chitinophagaceae</taxon>
        <taxon>Flavisolibacter</taxon>
    </lineage>
</organism>
<keyword evidence="3" id="KW-1185">Reference proteome</keyword>
<evidence type="ECO:0000256" key="1">
    <source>
        <dbReference type="SAM" id="SignalP"/>
    </source>
</evidence>
<dbReference type="Proteomes" id="UP000184048">
    <property type="component" value="Unassembled WGS sequence"/>
</dbReference>
<reference evidence="2 3" key="1">
    <citation type="submission" date="2016-11" db="EMBL/GenBank/DDBJ databases">
        <authorList>
            <person name="Jaros S."/>
            <person name="Januszkiewicz K."/>
            <person name="Wedrychowicz H."/>
        </authorList>
    </citation>
    <scope>NUCLEOTIDE SEQUENCE [LARGE SCALE GENOMIC DNA]</scope>
    <source>
        <strain evidence="2 3">DSM 18119</strain>
    </source>
</reference>
<evidence type="ECO:0000313" key="3">
    <source>
        <dbReference type="Proteomes" id="UP000184048"/>
    </source>
</evidence>
<protein>
    <submittedName>
        <fullName evidence="2">Uncharacterized protein</fullName>
    </submittedName>
</protein>
<feature type="chain" id="PRO_5012477221" evidence="1">
    <location>
        <begin position="21"/>
        <end position="307"/>
    </location>
</feature>
<feature type="signal peptide" evidence="1">
    <location>
        <begin position="1"/>
        <end position="20"/>
    </location>
</feature>
<name>A0A1M5BUW1_9BACT</name>
<sequence length="307" mass="35002">MKTIPLLLIILLSIEGPAQNITTDTSTTFFPNFKKGEKKTFKVVEESKIYNMGFVAKQSTSSYEMKMEVLDDSASFFIIQLDLKTVSSKSNKLEMNNLIAQIRNGLRLKYKIDKKGFLMDMVNFKEVHHHLSKAFDSLSVIEHYDSFNQAFVDQYKTLLNTASGILDTYLKPMTLYHTPYGAELVYKKPVYKASASLNAFNGKDIPNVVILELKELNSSKDFAQLRYDQITNKKLAALITSDKISEITKNITGEDLDKDELPDEVNLKDHNQFDMEISSGWITKARYKRIAKDGIAKMVNTMEITMQ</sequence>